<evidence type="ECO:0000313" key="3">
    <source>
        <dbReference type="EMBL" id="KRL85816.1"/>
    </source>
</evidence>
<name>A0A0R1U3I9_9LACO</name>
<gene>
    <name evidence="3" type="ORF">FC50_GL001208</name>
</gene>
<comment type="caution">
    <text evidence="3">The sequence shown here is derived from an EMBL/GenBank/DDBJ whole genome shotgun (WGS) entry which is preliminary data.</text>
</comment>
<dbReference type="PANTHER" id="PTHR22901:SF0">
    <property type="entry name" value="SIALATE O-ACETYLESTERASE"/>
    <property type="match status" value="1"/>
</dbReference>
<keyword evidence="1" id="KW-0378">Hydrolase</keyword>
<sequence>MIVQTLVKDTLLAPLFGDGAILQANTTVNIFGHAHPYQQVRVSLAQANVQTEASEDGAWLVSVPTGKVGTSAQLHVETSDNTTSTEVRFGTVILAAGQSNIEFTLDEEKHAAELRQAFPTTEISCYQVASIDTEDEPAYNVPGSPAPAWHQLSASNFGSHSAIAFYAALELLRNGQRGPIGIVECYRGGTSASCWLPADALNREPTLKATYMDAYHRAVDGVAQTTFDKENAEYDAVFNAYQQKKAAYMRAHPYLGQNIVKQRVGHTPWPPPMTPAAFFRPSGLYHTEFSKIVPFTFGSVIWYQGENDAPHPHAYTALLSGLINRWRADLKQPRLPFYVVQLPQYNDEPIDAWPLLRMAQAKVARELPNVHLVSIVDTGERHNIHPTDKRTPGTRIGAVMANAAGYCDTPQVQQITTEDGPTDGLRHVTFCVGQSHQLQVNGQLEVQVLVQKGWRTVTATKATVTSNELTIDLPANAAAVRYCWDNAPVPTLYNDVGYPVSPFSLRIR</sequence>
<dbReference type="Gene3D" id="3.40.50.1110">
    <property type="entry name" value="SGNH hydrolase"/>
    <property type="match status" value="1"/>
</dbReference>
<reference evidence="3 4" key="1">
    <citation type="journal article" date="2015" name="Genome Announc.">
        <title>Expanding the biotechnology potential of lactobacilli through comparative genomics of 213 strains and associated genera.</title>
        <authorList>
            <person name="Sun Z."/>
            <person name="Harris H.M."/>
            <person name="McCann A."/>
            <person name="Guo C."/>
            <person name="Argimon S."/>
            <person name="Zhang W."/>
            <person name="Yang X."/>
            <person name="Jeffery I.B."/>
            <person name="Cooney J.C."/>
            <person name="Kagawa T.F."/>
            <person name="Liu W."/>
            <person name="Song Y."/>
            <person name="Salvetti E."/>
            <person name="Wrobel A."/>
            <person name="Rasinkangas P."/>
            <person name="Parkhill J."/>
            <person name="Rea M.C."/>
            <person name="O'Sullivan O."/>
            <person name="Ritari J."/>
            <person name="Douillard F.P."/>
            <person name="Paul Ross R."/>
            <person name="Yang R."/>
            <person name="Briner A.E."/>
            <person name="Felis G.E."/>
            <person name="de Vos W.M."/>
            <person name="Barrangou R."/>
            <person name="Klaenhammer T.R."/>
            <person name="Caufield P.W."/>
            <person name="Cui Y."/>
            <person name="Zhang H."/>
            <person name="O'Toole P.W."/>
        </authorList>
    </citation>
    <scope>NUCLEOTIDE SEQUENCE [LARGE SCALE GENOMIC DNA]</scope>
    <source>
        <strain evidence="3 4">DSM 15945</strain>
    </source>
</reference>
<dbReference type="EMBL" id="AZFJ01000049">
    <property type="protein sequence ID" value="KRL85816.1"/>
    <property type="molecule type" value="Genomic_DNA"/>
</dbReference>
<dbReference type="Pfam" id="PF03629">
    <property type="entry name" value="SASA"/>
    <property type="match status" value="1"/>
</dbReference>
<dbReference type="InterPro" id="IPR036514">
    <property type="entry name" value="SGNH_hydro_sf"/>
</dbReference>
<evidence type="ECO:0000313" key="4">
    <source>
        <dbReference type="Proteomes" id="UP000051922"/>
    </source>
</evidence>
<dbReference type="PATRIC" id="fig|1423783.4.peg.1249"/>
<dbReference type="STRING" id="1423783.FC50_GL001208"/>
<dbReference type="Proteomes" id="UP000051922">
    <property type="component" value="Unassembled WGS sequence"/>
</dbReference>
<evidence type="ECO:0000256" key="1">
    <source>
        <dbReference type="ARBA" id="ARBA00022801"/>
    </source>
</evidence>
<dbReference type="OrthoDB" id="9795554at2"/>
<dbReference type="GO" id="GO:0001681">
    <property type="term" value="F:sialate O-acetylesterase activity"/>
    <property type="evidence" value="ECO:0007669"/>
    <property type="project" value="InterPro"/>
</dbReference>
<dbReference type="RefSeq" id="WP_054649079.1">
    <property type="nucleotide sequence ID" value="NZ_AZFJ01000049.1"/>
</dbReference>
<organism evidence="3 4">
    <name type="scientific">Lacticaseibacillus pantheris DSM 15945 = JCM 12539 = NBRC 106106</name>
    <dbReference type="NCBI Taxonomy" id="1423783"/>
    <lineage>
        <taxon>Bacteria</taxon>
        <taxon>Bacillati</taxon>
        <taxon>Bacillota</taxon>
        <taxon>Bacilli</taxon>
        <taxon>Lactobacillales</taxon>
        <taxon>Lactobacillaceae</taxon>
        <taxon>Lacticaseibacillus</taxon>
    </lineage>
</organism>
<protein>
    <recommendedName>
        <fullName evidence="2">Sialate O-acetylesterase domain-containing protein</fullName>
    </recommendedName>
</protein>
<proteinExistence type="predicted"/>
<accession>A0A0R1U3I9</accession>
<dbReference type="GO" id="GO:0005975">
    <property type="term" value="P:carbohydrate metabolic process"/>
    <property type="evidence" value="ECO:0007669"/>
    <property type="project" value="TreeGrafter"/>
</dbReference>
<dbReference type="InterPro" id="IPR005181">
    <property type="entry name" value="SASA"/>
</dbReference>
<keyword evidence="4" id="KW-1185">Reference proteome</keyword>
<dbReference type="InterPro" id="IPR039329">
    <property type="entry name" value="SIAE"/>
</dbReference>
<feature type="domain" description="Sialate O-acetylesterase" evidence="2">
    <location>
        <begin position="297"/>
        <end position="403"/>
    </location>
</feature>
<dbReference type="SUPFAM" id="SSF52266">
    <property type="entry name" value="SGNH hydrolase"/>
    <property type="match status" value="1"/>
</dbReference>
<dbReference type="AlphaFoldDB" id="A0A0R1U3I9"/>
<evidence type="ECO:0000259" key="2">
    <source>
        <dbReference type="Pfam" id="PF03629"/>
    </source>
</evidence>
<dbReference type="PANTHER" id="PTHR22901">
    <property type="entry name" value="SIALATE O-ACETYLESTERASE"/>
    <property type="match status" value="1"/>
</dbReference>